<evidence type="ECO:0000313" key="2">
    <source>
        <dbReference type="EMBL" id="AVJ27387.1"/>
    </source>
</evidence>
<dbReference type="AlphaFoldDB" id="A0A2S0I6H8"/>
<dbReference type="RefSeq" id="WP_105238267.1">
    <property type="nucleotide sequence ID" value="NZ_CP023270.1"/>
</dbReference>
<evidence type="ECO:0000313" key="3">
    <source>
        <dbReference type="Proteomes" id="UP000239477"/>
    </source>
</evidence>
<proteinExistence type="predicted"/>
<dbReference type="NCBIfam" id="TIGR03940">
    <property type="entry name" value="PGA_PgaD"/>
    <property type="match status" value="1"/>
</dbReference>
<protein>
    <submittedName>
        <fullName evidence="2">Poly-beta-1,6-N-acetyl-D-glucosamine biosynthesis protein PgaD</fullName>
    </submittedName>
</protein>
<dbReference type="OrthoDB" id="1685258at2"/>
<sequence length="148" mass="16328">MIITTQRSRAGYLFDFALTAFGWFAFVYLFGAGILAILRGAVSGPDAPLLPVFLPTVQTLWGYAVLAVVNAAVLVAWAVYNHRRFGGKDRRKPIRPLTDQRLAKSFEVSAEQLAQLRATRVTVIHHGSAGQIDGIEHRLPRLQSLRTG</sequence>
<gene>
    <name evidence="2" type="primary">pgaD</name>
    <name evidence="2" type="ORF">CLM73_09855</name>
</gene>
<dbReference type="Pfam" id="PF13994">
    <property type="entry name" value="PgaD"/>
    <property type="match status" value="1"/>
</dbReference>
<keyword evidence="1" id="KW-0472">Membrane</keyword>
<dbReference type="InterPro" id="IPR023829">
    <property type="entry name" value="PGA_PgaD"/>
</dbReference>
<reference evidence="2 3" key="1">
    <citation type="submission" date="2017-09" db="EMBL/GenBank/DDBJ databases">
        <title>Genomic, metabolic, and phenotypic characteristics of bacterial isolates from the natural microbiome of the model nematode Caenorhabditis elegans.</title>
        <authorList>
            <person name="Zimmermann J."/>
            <person name="Obeng N."/>
            <person name="Yang W."/>
            <person name="Obeng O."/>
            <person name="Kissoyan K."/>
            <person name="Pees B."/>
            <person name="Dirksen P."/>
            <person name="Hoppner M."/>
            <person name="Franke A."/>
            <person name="Rosenstiel P."/>
            <person name="Leippe M."/>
            <person name="Dierking K."/>
            <person name="Kaleta C."/>
            <person name="Schulenburg H."/>
        </authorList>
    </citation>
    <scope>NUCLEOTIDE SEQUENCE [LARGE SCALE GENOMIC DNA]</scope>
    <source>
        <strain evidence="2 3">MYb73</strain>
    </source>
</reference>
<keyword evidence="1" id="KW-1133">Transmembrane helix</keyword>
<keyword evidence="3" id="KW-1185">Reference proteome</keyword>
<accession>A0A2S0I6H8</accession>
<keyword evidence="1" id="KW-0812">Transmembrane</keyword>
<evidence type="ECO:0000256" key="1">
    <source>
        <dbReference type="SAM" id="Phobius"/>
    </source>
</evidence>
<name>A0A2S0I6H8_9BURK</name>
<feature type="transmembrane region" description="Helical" evidence="1">
    <location>
        <begin position="60"/>
        <end position="80"/>
    </location>
</feature>
<dbReference type="Proteomes" id="UP000239477">
    <property type="component" value="Chromosome"/>
</dbReference>
<dbReference type="GO" id="GO:0043709">
    <property type="term" value="P:cell adhesion involved in single-species biofilm formation"/>
    <property type="evidence" value="ECO:0007669"/>
    <property type="project" value="InterPro"/>
</dbReference>
<organism evidence="2 3">
    <name type="scientific">Achromobacter spanius</name>
    <dbReference type="NCBI Taxonomy" id="217203"/>
    <lineage>
        <taxon>Bacteria</taxon>
        <taxon>Pseudomonadati</taxon>
        <taxon>Pseudomonadota</taxon>
        <taxon>Betaproteobacteria</taxon>
        <taxon>Burkholderiales</taxon>
        <taxon>Alcaligenaceae</taxon>
        <taxon>Achromobacter</taxon>
    </lineage>
</organism>
<dbReference type="EMBL" id="CP023270">
    <property type="protein sequence ID" value="AVJ27387.1"/>
    <property type="molecule type" value="Genomic_DNA"/>
</dbReference>
<feature type="transmembrane region" description="Helical" evidence="1">
    <location>
        <begin position="12"/>
        <end position="40"/>
    </location>
</feature>